<evidence type="ECO:0000256" key="3">
    <source>
        <dbReference type="ARBA" id="ARBA00005189"/>
    </source>
</evidence>
<protein>
    <recommendedName>
        <fullName evidence="12">Histidinol-phosphate aminotransferase</fullName>
        <ecNumber evidence="12">2.6.1.9</ecNumber>
    </recommendedName>
    <alternativeName>
        <fullName evidence="12">Imidazole acetol-phosphate transaminase</fullName>
    </alternativeName>
</protein>
<dbReference type="PROSITE" id="PS00599">
    <property type="entry name" value="AA_TRANSFER_CLASS_2"/>
    <property type="match status" value="1"/>
</dbReference>
<keyword evidence="10 12" id="KW-0368">Histidine biosynthesis</keyword>
<dbReference type="InterPro" id="IPR015424">
    <property type="entry name" value="PyrdxlP-dep_Trfase"/>
</dbReference>
<comment type="similarity">
    <text evidence="4 12">Belongs to the class-II pyridoxal-phosphate-dependent aminotransferase family. Histidinol-phosphate aminotransferase subfamily.</text>
</comment>
<dbReference type="InterPro" id="IPR015422">
    <property type="entry name" value="PyrdxlP-dep_Trfase_small"/>
</dbReference>
<comment type="pathway">
    <text evidence="3">Lipid metabolism.</text>
</comment>
<keyword evidence="8 12" id="KW-0808">Transferase</keyword>
<gene>
    <name evidence="12" type="primary">hisC</name>
    <name evidence="14" type="ordered locus">Halhy_3419</name>
</gene>
<accession>F4KVG2</accession>
<sequence>MSINHLVRPNILKLVPYSSARSEFKGKAEVFLDANENPFETGLNRYPDPLQWKLKAAISNLKGVPVEQIFLGNGSDEAIDLVVRIFCEPRQDHILILPPTYGMYQVSADIADVGVRSVSLTPDFQPDVPAILAAADEHSKILFICSPNNPTGNSVDLEHIRSLCTQFKGVVVVDEAYIDFSKEASCTTLLAEFPNLIVLQTFSKAWGMAGIRLGMAFASPEIIQLFNKVKPPYNINQLTQQIALEALETSQDDYKKLLSILLTERERLEKALAGLKFVQQVYPTDANFILVKMDDPNGTYQYLVDAGIIVRNRNSVHLCAGSLRITVGRPEENDALLTALEQK</sequence>
<evidence type="ECO:0000256" key="10">
    <source>
        <dbReference type="ARBA" id="ARBA00023102"/>
    </source>
</evidence>
<dbReference type="GO" id="GO:0030170">
    <property type="term" value="F:pyridoxal phosphate binding"/>
    <property type="evidence" value="ECO:0007669"/>
    <property type="project" value="InterPro"/>
</dbReference>
<dbReference type="KEGG" id="hhy:Halhy_3419"/>
<organism evidence="14 15">
    <name type="scientific">Haliscomenobacter hydrossis (strain ATCC 27775 / DSM 1100 / LMG 10767 / O)</name>
    <dbReference type="NCBI Taxonomy" id="760192"/>
    <lineage>
        <taxon>Bacteria</taxon>
        <taxon>Pseudomonadati</taxon>
        <taxon>Bacteroidota</taxon>
        <taxon>Saprospiria</taxon>
        <taxon>Saprospirales</taxon>
        <taxon>Haliscomenobacteraceae</taxon>
        <taxon>Haliscomenobacter</taxon>
    </lineage>
</organism>
<comment type="subunit">
    <text evidence="5 12">Homodimer.</text>
</comment>
<evidence type="ECO:0000256" key="12">
    <source>
        <dbReference type="HAMAP-Rule" id="MF_01023"/>
    </source>
</evidence>
<dbReference type="CDD" id="cd00609">
    <property type="entry name" value="AAT_like"/>
    <property type="match status" value="1"/>
</dbReference>
<comment type="pathway">
    <text evidence="2 12">Amino-acid biosynthesis; L-histidine biosynthesis; L-histidine from 5-phospho-alpha-D-ribose 1-diphosphate: step 7/9.</text>
</comment>
<evidence type="ECO:0000313" key="15">
    <source>
        <dbReference type="Proteomes" id="UP000008461"/>
    </source>
</evidence>
<dbReference type="STRING" id="760192.Halhy_3419"/>
<dbReference type="GO" id="GO:0004400">
    <property type="term" value="F:histidinol-phosphate transaminase activity"/>
    <property type="evidence" value="ECO:0007669"/>
    <property type="project" value="UniProtKB-UniRule"/>
</dbReference>
<dbReference type="Gene3D" id="3.90.1150.10">
    <property type="entry name" value="Aspartate Aminotransferase, domain 1"/>
    <property type="match status" value="1"/>
</dbReference>
<feature type="domain" description="Aminotransferase class I/classII large" evidence="13">
    <location>
        <begin position="42"/>
        <end position="340"/>
    </location>
</feature>
<keyword evidence="15" id="KW-1185">Reference proteome</keyword>
<reference key="2">
    <citation type="submission" date="2011-04" db="EMBL/GenBank/DDBJ databases">
        <title>Complete sequence of chromosome of Haliscomenobacter hydrossis DSM 1100.</title>
        <authorList>
            <consortium name="US DOE Joint Genome Institute (JGI-PGF)"/>
            <person name="Lucas S."/>
            <person name="Han J."/>
            <person name="Lapidus A."/>
            <person name="Bruce D."/>
            <person name="Goodwin L."/>
            <person name="Pitluck S."/>
            <person name="Peters L."/>
            <person name="Kyrpides N."/>
            <person name="Mavromatis K."/>
            <person name="Ivanova N."/>
            <person name="Ovchinnikova G."/>
            <person name="Pagani I."/>
            <person name="Daligault H."/>
            <person name="Detter J.C."/>
            <person name="Han C."/>
            <person name="Land M."/>
            <person name="Hauser L."/>
            <person name="Markowitz V."/>
            <person name="Cheng J.-F."/>
            <person name="Hugenholtz P."/>
            <person name="Woyke T."/>
            <person name="Wu D."/>
            <person name="Verbarg S."/>
            <person name="Frueling A."/>
            <person name="Brambilla E."/>
            <person name="Klenk H.-P."/>
            <person name="Eisen J.A."/>
        </authorList>
    </citation>
    <scope>NUCLEOTIDE SEQUENCE</scope>
    <source>
        <strain>DSM 1100</strain>
    </source>
</reference>
<evidence type="ECO:0000256" key="2">
    <source>
        <dbReference type="ARBA" id="ARBA00005011"/>
    </source>
</evidence>
<keyword evidence="9 12" id="KW-0663">Pyridoxal phosphate</keyword>
<evidence type="ECO:0000259" key="13">
    <source>
        <dbReference type="Pfam" id="PF00155"/>
    </source>
</evidence>
<dbReference type="eggNOG" id="COG0079">
    <property type="taxonomic scope" value="Bacteria"/>
</dbReference>
<keyword evidence="7 12" id="KW-0028">Amino-acid biosynthesis</keyword>
<reference evidence="14 15" key="1">
    <citation type="journal article" date="2011" name="Stand. Genomic Sci.">
        <title>Complete genome sequence of Haliscomenobacter hydrossis type strain (O).</title>
        <authorList>
            <consortium name="US DOE Joint Genome Institute (JGI-PGF)"/>
            <person name="Daligault H."/>
            <person name="Lapidus A."/>
            <person name="Zeytun A."/>
            <person name="Nolan M."/>
            <person name="Lucas S."/>
            <person name="Del Rio T.G."/>
            <person name="Tice H."/>
            <person name="Cheng J.F."/>
            <person name="Tapia R."/>
            <person name="Han C."/>
            <person name="Goodwin L."/>
            <person name="Pitluck S."/>
            <person name="Liolios K."/>
            <person name="Pagani I."/>
            <person name="Ivanova N."/>
            <person name="Huntemann M."/>
            <person name="Mavromatis K."/>
            <person name="Mikhailova N."/>
            <person name="Pati A."/>
            <person name="Chen A."/>
            <person name="Palaniappan K."/>
            <person name="Land M."/>
            <person name="Hauser L."/>
            <person name="Brambilla E.M."/>
            <person name="Rohde M."/>
            <person name="Verbarg S."/>
            <person name="Goker M."/>
            <person name="Bristow J."/>
            <person name="Eisen J.A."/>
            <person name="Markowitz V."/>
            <person name="Hugenholtz P."/>
            <person name="Kyrpides N.C."/>
            <person name="Klenk H.P."/>
            <person name="Woyke T."/>
        </authorList>
    </citation>
    <scope>NUCLEOTIDE SEQUENCE [LARGE SCALE GENOMIC DNA]</scope>
    <source>
        <strain evidence="15">ATCC 27775 / DSM 1100 / LMG 10767 / O</strain>
    </source>
</reference>
<dbReference type="PANTHER" id="PTHR42885:SF2">
    <property type="entry name" value="HISTIDINOL-PHOSPHATE AMINOTRANSFERASE"/>
    <property type="match status" value="1"/>
</dbReference>
<comment type="cofactor">
    <cofactor evidence="1 12">
        <name>pyridoxal 5'-phosphate</name>
        <dbReference type="ChEBI" id="CHEBI:597326"/>
    </cofactor>
</comment>
<dbReference type="InterPro" id="IPR015421">
    <property type="entry name" value="PyrdxlP-dep_Trfase_major"/>
</dbReference>
<name>F4KVG2_HALH1</name>
<dbReference type="Pfam" id="PF00155">
    <property type="entry name" value="Aminotran_1_2"/>
    <property type="match status" value="1"/>
</dbReference>
<evidence type="ECO:0000256" key="9">
    <source>
        <dbReference type="ARBA" id="ARBA00022898"/>
    </source>
</evidence>
<comment type="catalytic activity">
    <reaction evidence="11 12">
        <text>L-histidinol phosphate + 2-oxoglutarate = 3-(imidazol-4-yl)-2-oxopropyl phosphate + L-glutamate</text>
        <dbReference type="Rhea" id="RHEA:23744"/>
        <dbReference type="ChEBI" id="CHEBI:16810"/>
        <dbReference type="ChEBI" id="CHEBI:29985"/>
        <dbReference type="ChEBI" id="CHEBI:57766"/>
        <dbReference type="ChEBI" id="CHEBI:57980"/>
        <dbReference type="EC" id="2.6.1.9"/>
    </reaction>
</comment>
<evidence type="ECO:0000256" key="11">
    <source>
        <dbReference type="ARBA" id="ARBA00047481"/>
    </source>
</evidence>
<feature type="modified residue" description="N6-(pyridoxal phosphate)lysine" evidence="12">
    <location>
        <position position="204"/>
    </location>
</feature>
<dbReference type="UniPathway" id="UPA00031">
    <property type="reaction ID" value="UER00012"/>
</dbReference>
<dbReference type="HOGENOM" id="CLU_017584_3_1_10"/>
<dbReference type="InterPro" id="IPR004839">
    <property type="entry name" value="Aminotransferase_I/II_large"/>
</dbReference>
<dbReference type="Gene3D" id="3.40.640.10">
    <property type="entry name" value="Type I PLP-dependent aspartate aminotransferase-like (Major domain)"/>
    <property type="match status" value="1"/>
</dbReference>
<evidence type="ECO:0000256" key="6">
    <source>
        <dbReference type="ARBA" id="ARBA00022576"/>
    </source>
</evidence>
<evidence type="ECO:0000313" key="14">
    <source>
        <dbReference type="EMBL" id="AEE51275.1"/>
    </source>
</evidence>
<dbReference type="HAMAP" id="MF_01023">
    <property type="entry name" value="HisC_aminotrans_2"/>
    <property type="match status" value="1"/>
</dbReference>
<dbReference type="OrthoDB" id="9813612at2"/>
<proteinExistence type="inferred from homology"/>
<dbReference type="EC" id="2.6.1.9" evidence="12"/>
<dbReference type="EMBL" id="CP002691">
    <property type="protein sequence ID" value="AEE51275.1"/>
    <property type="molecule type" value="Genomic_DNA"/>
</dbReference>
<dbReference type="RefSeq" id="WP_013765816.1">
    <property type="nucleotide sequence ID" value="NC_015510.1"/>
</dbReference>
<dbReference type="InterPro" id="IPR005861">
    <property type="entry name" value="HisP_aminotrans"/>
</dbReference>
<dbReference type="Proteomes" id="UP000008461">
    <property type="component" value="Chromosome"/>
</dbReference>
<dbReference type="AlphaFoldDB" id="F4KVG2"/>
<dbReference type="NCBIfam" id="TIGR01141">
    <property type="entry name" value="hisC"/>
    <property type="match status" value="1"/>
</dbReference>
<evidence type="ECO:0000256" key="4">
    <source>
        <dbReference type="ARBA" id="ARBA00007970"/>
    </source>
</evidence>
<dbReference type="InterPro" id="IPR001917">
    <property type="entry name" value="Aminotrans_II_pyridoxalP_BS"/>
</dbReference>
<evidence type="ECO:0000256" key="1">
    <source>
        <dbReference type="ARBA" id="ARBA00001933"/>
    </source>
</evidence>
<dbReference type="GO" id="GO:0000105">
    <property type="term" value="P:L-histidine biosynthetic process"/>
    <property type="evidence" value="ECO:0007669"/>
    <property type="project" value="UniProtKB-UniRule"/>
</dbReference>
<evidence type="ECO:0000256" key="5">
    <source>
        <dbReference type="ARBA" id="ARBA00011738"/>
    </source>
</evidence>
<evidence type="ECO:0000256" key="7">
    <source>
        <dbReference type="ARBA" id="ARBA00022605"/>
    </source>
</evidence>
<keyword evidence="6 12" id="KW-0032">Aminotransferase</keyword>
<evidence type="ECO:0000256" key="8">
    <source>
        <dbReference type="ARBA" id="ARBA00022679"/>
    </source>
</evidence>
<dbReference type="PANTHER" id="PTHR42885">
    <property type="entry name" value="HISTIDINOL-PHOSPHATE AMINOTRANSFERASE-RELATED"/>
    <property type="match status" value="1"/>
</dbReference>
<dbReference type="SUPFAM" id="SSF53383">
    <property type="entry name" value="PLP-dependent transferases"/>
    <property type="match status" value="1"/>
</dbReference>